<feature type="transmembrane region" description="Helical" evidence="6">
    <location>
        <begin position="323"/>
        <end position="346"/>
    </location>
</feature>
<name>A0A9Q1BPJ8_HOLLE</name>
<keyword evidence="2 6" id="KW-0812">Transmembrane</keyword>
<gene>
    <name evidence="8" type="ORF">HOLleu_26907</name>
</gene>
<protein>
    <submittedName>
        <fullName evidence="8">Beta-3 adrenergic receptor</fullName>
    </submittedName>
</protein>
<dbReference type="SUPFAM" id="SSF81321">
    <property type="entry name" value="Family A G protein-coupled receptor-like"/>
    <property type="match status" value="1"/>
</dbReference>
<feature type="transmembrane region" description="Helical" evidence="6">
    <location>
        <begin position="140"/>
        <end position="159"/>
    </location>
</feature>
<dbReference type="Proteomes" id="UP001152320">
    <property type="component" value="Chromosome 13"/>
</dbReference>
<organism evidence="8 9">
    <name type="scientific">Holothuria leucospilota</name>
    <name type="common">Black long sea cucumber</name>
    <name type="synonym">Mertensiothuria leucospilota</name>
    <dbReference type="NCBI Taxonomy" id="206669"/>
    <lineage>
        <taxon>Eukaryota</taxon>
        <taxon>Metazoa</taxon>
        <taxon>Echinodermata</taxon>
        <taxon>Eleutherozoa</taxon>
        <taxon>Echinozoa</taxon>
        <taxon>Holothuroidea</taxon>
        <taxon>Aspidochirotacea</taxon>
        <taxon>Aspidochirotida</taxon>
        <taxon>Holothuriidae</taxon>
        <taxon>Holothuria</taxon>
    </lineage>
</organism>
<dbReference type="Gene3D" id="1.20.1070.10">
    <property type="entry name" value="Rhodopsin 7-helix transmembrane proteins"/>
    <property type="match status" value="1"/>
</dbReference>
<dbReference type="SMART" id="SM01381">
    <property type="entry name" value="7TM_GPCR_Srsx"/>
    <property type="match status" value="1"/>
</dbReference>
<dbReference type="CDD" id="cd00637">
    <property type="entry name" value="7tm_classA_rhodopsin-like"/>
    <property type="match status" value="1"/>
</dbReference>
<evidence type="ECO:0000256" key="6">
    <source>
        <dbReference type="SAM" id="Phobius"/>
    </source>
</evidence>
<comment type="caution">
    <text evidence="8">The sequence shown here is derived from an EMBL/GenBank/DDBJ whole genome shotgun (WGS) entry which is preliminary data.</text>
</comment>
<proteinExistence type="predicted"/>
<accession>A0A9Q1BPJ8</accession>
<feature type="transmembrane region" description="Helical" evidence="6">
    <location>
        <begin position="56"/>
        <end position="77"/>
    </location>
</feature>
<keyword evidence="8" id="KW-0675">Receptor</keyword>
<dbReference type="OrthoDB" id="5967704at2759"/>
<dbReference type="InterPro" id="IPR017452">
    <property type="entry name" value="GPCR_Rhodpsn_7TM"/>
</dbReference>
<evidence type="ECO:0000256" key="3">
    <source>
        <dbReference type="ARBA" id="ARBA00022989"/>
    </source>
</evidence>
<dbReference type="PRINTS" id="PR00237">
    <property type="entry name" value="GPCRRHODOPSN"/>
</dbReference>
<feature type="region of interest" description="Disordered" evidence="5">
    <location>
        <begin position="225"/>
        <end position="261"/>
    </location>
</feature>
<keyword evidence="3 6" id="KW-1133">Transmembrane helix</keyword>
<dbReference type="PANTHER" id="PTHR45698">
    <property type="entry name" value="TRACE AMINE-ASSOCIATED RECEPTOR 19N-RELATED"/>
    <property type="match status" value="1"/>
</dbReference>
<feature type="transmembrane region" description="Helical" evidence="6">
    <location>
        <begin position="20"/>
        <end position="44"/>
    </location>
</feature>
<dbReference type="Pfam" id="PF00001">
    <property type="entry name" value="7tm_1"/>
    <property type="match status" value="1"/>
</dbReference>
<feature type="compositionally biased region" description="Polar residues" evidence="5">
    <location>
        <begin position="225"/>
        <end position="242"/>
    </location>
</feature>
<evidence type="ECO:0000256" key="2">
    <source>
        <dbReference type="ARBA" id="ARBA00022692"/>
    </source>
</evidence>
<evidence type="ECO:0000256" key="5">
    <source>
        <dbReference type="SAM" id="MobiDB-lite"/>
    </source>
</evidence>
<dbReference type="EMBL" id="JAIZAY010000013">
    <property type="protein sequence ID" value="KAJ8030472.1"/>
    <property type="molecule type" value="Genomic_DNA"/>
</dbReference>
<evidence type="ECO:0000256" key="4">
    <source>
        <dbReference type="ARBA" id="ARBA00023136"/>
    </source>
</evidence>
<comment type="subcellular location">
    <subcellularLocation>
        <location evidence="1">Membrane</location>
    </subcellularLocation>
</comment>
<sequence>MDLDNVTAKDSFKQSSSVSTVVLIQFVIGFIGIGGNSLVCFVFLRDRNKRNQTNALITHQAFIDLLSSFLLVLLAGYQIIGSPSTESRVLQAFACFFWTRITLFAVFAVSTFNLTLISLERYIATVFPHSYAGAFTRKKIRRMILLVWIMAPVFQYFIAWTTHTYRDGKCIITKSPASVGILLFLWEYFLPVAIMSFSFFSVIRTLNILHLQVFDATSVGAMPSTTYPSQGQSTVNTVSSHGPSSSSQTNPNPQPEVSTVVSTAQVPRTANQAISQTIMRRKLRRRNATKALFLVYVVYVICWSPNQWAFFQRSLGGPLDFNGFFYQVSVVLAICNTAVNPFVYAFRHKTYQTRITEWLRSLIT</sequence>
<keyword evidence="4 6" id="KW-0472">Membrane</keyword>
<evidence type="ECO:0000313" key="8">
    <source>
        <dbReference type="EMBL" id="KAJ8030472.1"/>
    </source>
</evidence>
<reference evidence="8" key="1">
    <citation type="submission" date="2021-10" db="EMBL/GenBank/DDBJ databases">
        <title>Tropical sea cucumber genome reveals ecological adaptation and Cuvierian tubules defense mechanism.</title>
        <authorList>
            <person name="Chen T."/>
        </authorList>
    </citation>
    <scope>NUCLEOTIDE SEQUENCE</scope>
    <source>
        <strain evidence="8">Nanhai2018</strain>
        <tissue evidence="8">Muscle</tissue>
    </source>
</reference>
<keyword evidence="9" id="KW-1185">Reference proteome</keyword>
<evidence type="ECO:0000256" key="1">
    <source>
        <dbReference type="ARBA" id="ARBA00004370"/>
    </source>
</evidence>
<feature type="domain" description="G-protein coupled receptors family 1 profile" evidence="7">
    <location>
        <begin position="35"/>
        <end position="344"/>
    </location>
</feature>
<dbReference type="AlphaFoldDB" id="A0A9Q1BPJ8"/>
<evidence type="ECO:0000313" key="9">
    <source>
        <dbReference type="Proteomes" id="UP001152320"/>
    </source>
</evidence>
<dbReference type="InterPro" id="IPR000276">
    <property type="entry name" value="GPCR_Rhodpsn"/>
</dbReference>
<dbReference type="PANTHER" id="PTHR45698:SF1">
    <property type="entry name" value="TRACE AMINE-ASSOCIATED RECEPTOR 13C-LIKE"/>
    <property type="match status" value="1"/>
</dbReference>
<feature type="transmembrane region" description="Helical" evidence="6">
    <location>
        <begin position="97"/>
        <end position="119"/>
    </location>
</feature>
<feature type="transmembrane region" description="Helical" evidence="6">
    <location>
        <begin position="179"/>
        <end position="203"/>
    </location>
</feature>
<evidence type="ECO:0000259" key="7">
    <source>
        <dbReference type="PROSITE" id="PS50262"/>
    </source>
</evidence>
<dbReference type="GO" id="GO:0016020">
    <property type="term" value="C:membrane"/>
    <property type="evidence" value="ECO:0007669"/>
    <property type="project" value="UniProtKB-SubCell"/>
</dbReference>
<feature type="transmembrane region" description="Helical" evidence="6">
    <location>
        <begin position="291"/>
        <end position="311"/>
    </location>
</feature>
<dbReference type="PROSITE" id="PS50262">
    <property type="entry name" value="G_PROTEIN_RECEP_F1_2"/>
    <property type="match status" value="1"/>
</dbReference>
<dbReference type="GO" id="GO:0004930">
    <property type="term" value="F:G protein-coupled receptor activity"/>
    <property type="evidence" value="ECO:0007669"/>
    <property type="project" value="InterPro"/>
</dbReference>